<protein>
    <submittedName>
        <fullName evidence="1">Uncharacterized protein</fullName>
    </submittedName>
</protein>
<dbReference type="AlphaFoldDB" id="A0A2W7CXJ0"/>
<dbReference type="Proteomes" id="UP000248616">
    <property type="component" value="Unassembled WGS sequence"/>
</dbReference>
<dbReference type="EMBL" id="MZXV01000026">
    <property type="protein sequence ID" value="PZV38509.1"/>
    <property type="molecule type" value="Genomic_DNA"/>
</dbReference>
<organism evidence="1 2">
    <name type="scientific">Mesorhizobium kowhaii</name>
    <dbReference type="NCBI Taxonomy" id="1300272"/>
    <lineage>
        <taxon>Bacteria</taxon>
        <taxon>Pseudomonadati</taxon>
        <taxon>Pseudomonadota</taxon>
        <taxon>Alphaproteobacteria</taxon>
        <taxon>Hyphomicrobiales</taxon>
        <taxon>Phyllobacteriaceae</taxon>
        <taxon>Mesorhizobium</taxon>
    </lineage>
</organism>
<evidence type="ECO:0000313" key="1">
    <source>
        <dbReference type="EMBL" id="PZV38509.1"/>
    </source>
</evidence>
<comment type="caution">
    <text evidence="1">The sequence shown here is derived from an EMBL/GenBank/DDBJ whole genome shotgun (WGS) entry which is preliminary data.</text>
</comment>
<gene>
    <name evidence="1" type="ORF">B5V02_10650</name>
</gene>
<name>A0A2W7CXJ0_9HYPH</name>
<keyword evidence="2" id="KW-1185">Reference proteome</keyword>
<evidence type="ECO:0000313" key="2">
    <source>
        <dbReference type="Proteomes" id="UP000248616"/>
    </source>
</evidence>
<reference evidence="2" key="1">
    <citation type="submission" date="2017-03" db="EMBL/GenBank/DDBJ databases">
        <authorList>
            <person name="Safronova V.I."/>
            <person name="Sazanova A.L."/>
            <person name="Chirak E.R."/>
        </authorList>
    </citation>
    <scope>NUCLEOTIDE SEQUENCE [LARGE SCALE GENOMIC DNA]</scope>
    <source>
        <strain evidence="2">Ach-343</strain>
    </source>
</reference>
<sequence length="61" mass="6551">MVKACCFLSRLSVSVSDIASSASCQVPDRVLALMMFPASSASLTPADHLQWDPLQREATIP</sequence>
<proteinExistence type="predicted"/>
<accession>A0A2W7CXJ0</accession>